<keyword evidence="1" id="KW-0472">Membrane</keyword>
<gene>
    <name evidence="2" type="ORF">HT134_40250</name>
</gene>
<dbReference type="Proteomes" id="UP000546126">
    <property type="component" value="Unassembled WGS sequence"/>
</dbReference>
<protein>
    <submittedName>
        <fullName evidence="2">Uncharacterized protein</fullName>
    </submittedName>
</protein>
<sequence>MAFAGLALYSALNFLLVLVVLFAAMDKGGNQLWTAIAAVVLALVGLGAGAGLLVLRRPWATGLGLGLMLGWALWSIVSAGFCTGINPGMYG</sequence>
<organism evidence="2 3">
    <name type="scientific">Nonomuraea rhodomycinica</name>
    <dbReference type="NCBI Taxonomy" id="1712872"/>
    <lineage>
        <taxon>Bacteria</taxon>
        <taxon>Bacillati</taxon>
        <taxon>Actinomycetota</taxon>
        <taxon>Actinomycetes</taxon>
        <taxon>Streptosporangiales</taxon>
        <taxon>Streptosporangiaceae</taxon>
        <taxon>Nonomuraea</taxon>
    </lineage>
</organism>
<dbReference type="RefSeq" id="WP_175605760.1">
    <property type="nucleotide sequence ID" value="NZ_JABWGO010000015.1"/>
</dbReference>
<keyword evidence="1" id="KW-0812">Transmembrane</keyword>
<comment type="caution">
    <text evidence="2">The sequence shown here is derived from an EMBL/GenBank/DDBJ whole genome shotgun (WGS) entry which is preliminary data.</text>
</comment>
<evidence type="ECO:0000313" key="2">
    <source>
        <dbReference type="EMBL" id="NUW46302.1"/>
    </source>
</evidence>
<accession>A0A7Y6IXM7</accession>
<keyword evidence="1" id="KW-1133">Transmembrane helix</keyword>
<name>A0A7Y6IXM7_9ACTN</name>
<reference evidence="2 3" key="1">
    <citation type="submission" date="2020-06" db="EMBL/GenBank/DDBJ databases">
        <authorList>
            <person name="Chanama M."/>
        </authorList>
    </citation>
    <scope>NUCLEOTIDE SEQUENCE [LARGE SCALE GENOMIC DNA]</scope>
    <source>
        <strain evidence="2 3">TBRC6557</strain>
    </source>
</reference>
<feature type="transmembrane region" description="Helical" evidence="1">
    <location>
        <begin position="6"/>
        <end position="25"/>
    </location>
</feature>
<keyword evidence="3" id="KW-1185">Reference proteome</keyword>
<evidence type="ECO:0000256" key="1">
    <source>
        <dbReference type="SAM" id="Phobius"/>
    </source>
</evidence>
<dbReference type="AlphaFoldDB" id="A0A7Y6IXM7"/>
<dbReference type="EMBL" id="JABWGO010000015">
    <property type="protein sequence ID" value="NUW46302.1"/>
    <property type="molecule type" value="Genomic_DNA"/>
</dbReference>
<evidence type="ECO:0000313" key="3">
    <source>
        <dbReference type="Proteomes" id="UP000546126"/>
    </source>
</evidence>
<feature type="transmembrane region" description="Helical" evidence="1">
    <location>
        <begin position="61"/>
        <end position="85"/>
    </location>
</feature>
<proteinExistence type="predicted"/>
<feature type="transmembrane region" description="Helical" evidence="1">
    <location>
        <begin position="32"/>
        <end position="55"/>
    </location>
</feature>